<dbReference type="GO" id="GO:0008168">
    <property type="term" value="F:methyltransferase activity"/>
    <property type="evidence" value="ECO:0007669"/>
    <property type="project" value="UniProtKB-KW"/>
</dbReference>
<evidence type="ECO:0000313" key="1">
    <source>
        <dbReference type="EMBL" id="MDT0553618.1"/>
    </source>
</evidence>
<protein>
    <submittedName>
        <fullName evidence="1">Class I SAM-dependent methyltransferase</fullName>
        <ecNumber evidence="1">2.1.1.-</ecNumber>
    </submittedName>
</protein>
<dbReference type="InterPro" id="IPR029063">
    <property type="entry name" value="SAM-dependent_MTases_sf"/>
</dbReference>
<gene>
    <name evidence="1" type="ORF">RM519_10210</name>
</gene>
<keyword evidence="1" id="KW-0489">Methyltransferase</keyword>
<dbReference type="SUPFAM" id="SSF53335">
    <property type="entry name" value="S-adenosyl-L-methionine-dependent methyltransferases"/>
    <property type="match status" value="1"/>
</dbReference>
<dbReference type="Pfam" id="PF13489">
    <property type="entry name" value="Methyltransf_23"/>
    <property type="match status" value="1"/>
</dbReference>
<keyword evidence="2" id="KW-1185">Reference proteome</keyword>
<organism evidence="1 2">
    <name type="scientific">Urechidicola vernalis</name>
    <dbReference type="NCBI Taxonomy" id="3075600"/>
    <lineage>
        <taxon>Bacteria</taxon>
        <taxon>Pseudomonadati</taxon>
        <taxon>Bacteroidota</taxon>
        <taxon>Flavobacteriia</taxon>
        <taxon>Flavobacteriales</taxon>
        <taxon>Flavobacteriaceae</taxon>
        <taxon>Urechidicola</taxon>
    </lineage>
</organism>
<proteinExistence type="predicted"/>
<keyword evidence="1" id="KW-0808">Transferase</keyword>
<comment type="caution">
    <text evidence="1">The sequence shown here is derived from an EMBL/GenBank/DDBJ whole genome shotgun (WGS) entry which is preliminary data.</text>
</comment>
<dbReference type="Proteomes" id="UP001252186">
    <property type="component" value="Unassembled WGS sequence"/>
</dbReference>
<accession>A0ABU2Y976</accession>
<dbReference type="EMBL" id="JAVRHV010000005">
    <property type="protein sequence ID" value="MDT0553618.1"/>
    <property type="molecule type" value="Genomic_DNA"/>
</dbReference>
<evidence type="ECO:0000313" key="2">
    <source>
        <dbReference type="Proteomes" id="UP001252186"/>
    </source>
</evidence>
<reference evidence="1 2" key="1">
    <citation type="submission" date="2023-09" db="EMBL/GenBank/DDBJ databases">
        <authorList>
            <person name="Rey-Velasco X."/>
        </authorList>
    </citation>
    <scope>NUCLEOTIDE SEQUENCE [LARGE SCALE GENOMIC DNA]</scope>
    <source>
        <strain evidence="1 2">P050</strain>
    </source>
</reference>
<dbReference type="PANTHER" id="PTHR43861">
    <property type="entry name" value="TRANS-ACONITATE 2-METHYLTRANSFERASE-RELATED"/>
    <property type="match status" value="1"/>
</dbReference>
<dbReference type="EC" id="2.1.1.-" evidence="1"/>
<dbReference type="RefSeq" id="WP_311593706.1">
    <property type="nucleotide sequence ID" value="NZ_JAVRHV010000005.1"/>
</dbReference>
<name>A0ABU2Y976_9FLAO</name>
<sequence length="281" mass="32092">MKDILRCKDFTVSGEEFDLIYDETLEMLVTSPQPSVEKLAGYYESDDYISHTDSSKSIFDRVYQVVKKYALRSKIILVGKNSVGTEVSKSLLDIGCGTGDFLAIAKLNNWNVSGVEPNEKARSIAESKLDISVFFDISEIGSQKYDCITLWHVLEHIPDLQRFIANLKHLLEPNGLIIVAVPNFKSFDANYYKNNWAAYDVPRHLWHFSQTSIAKLFHMEHMKVKSVVPMKFDAFYVSILSEKYKSNPFGMIKGFFVGLVSNIKAMFSKEYSSLIYVLKEE</sequence>
<dbReference type="CDD" id="cd02440">
    <property type="entry name" value="AdoMet_MTases"/>
    <property type="match status" value="1"/>
</dbReference>
<dbReference type="GO" id="GO:0032259">
    <property type="term" value="P:methylation"/>
    <property type="evidence" value="ECO:0007669"/>
    <property type="project" value="UniProtKB-KW"/>
</dbReference>
<dbReference type="Gene3D" id="3.40.50.150">
    <property type="entry name" value="Vaccinia Virus protein VP39"/>
    <property type="match status" value="1"/>
</dbReference>